<dbReference type="CDD" id="cd01825">
    <property type="entry name" value="SGNH_hydrolase_peri1"/>
    <property type="match status" value="1"/>
</dbReference>
<protein>
    <submittedName>
        <fullName evidence="3">SGNH/GDSL hydrolase family protein</fullName>
    </submittedName>
</protein>
<dbReference type="InterPro" id="IPR036514">
    <property type="entry name" value="SGNH_hydro_sf"/>
</dbReference>
<dbReference type="Gene3D" id="2.60.120.1360">
    <property type="match status" value="1"/>
</dbReference>
<dbReference type="InterPro" id="IPR055041">
    <property type="entry name" value="Ape1_N"/>
</dbReference>
<dbReference type="Gene3D" id="3.40.50.1110">
    <property type="entry name" value="SGNH hydrolase"/>
    <property type="match status" value="1"/>
</dbReference>
<evidence type="ECO:0000313" key="3">
    <source>
        <dbReference type="EMBL" id="MDY7219495.1"/>
    </source>
</evidence>
<dbReference type="Proteomes" id="UP001294570">
    <property type="component" value="Unassembled WGS sequence"/>
</dbReference>
<dbReference type="GO" id="GO:0016787">
    <property type="term" value="F:hydrolase activity"/>
    <property type="evidence" value="ECO:0007669"/>
    <property type="project" value="UniProtKB-KW"/>
</dbReference>
<proteinExistence type="predicted"/>
<dbReference type="SUPFAM" id="SSF52266">
    <property type="entry name" value="SGNH hydrolase"/>
    <property type="match status" value="1"/>
</dbReference>
<dbReference type="InterPro" id="IPR051532">
    <property type="entry name" value="Ester_Hydrolysis_Enzymes"/>
</dbReference>
<name>A0ABU5GT15_9GAMM</name>
<evidence type="ECO:0000259" key="1">
    <source>
        <dbReference type="Pfam" id="PF13472"/>
    </source>
</evidence>
<feature type="domain" description="SGNH hydrolase-type esterase" evidence="1">
    <location>
        <begin position="256"/>
        <end position="412"/>
    </location>
</feature>
<dbReference type="PANTHER" id="PTHR30383">
    <property type="entry name" value="THIOESTERASE 1/PROTEASE 1/LYSOPHOSPHOLIPASE L1"/>
    <property type="match status" value="1"/>
</dbReference>
<feature type="domain" description="Peptidoglycan O-acetylesterase N-terminal" evidence="2">
    <location>
        <begin position="127"/>
        <end position="236"/>
    </location>
</feature>
<reference evidence="3 4" key="1">
    <citation type="submission" date="2023-12" db="EMBL/GenBank/DDBJ databases">
        <title>Denitrificimonas halotolerans sp. nov.,a novel species isolated from landfill leachate.</title>
        <authorList>
            <person name="Wang S."/>
        </authorList>
    </citation>
    <scope>NUCLEOTIDE SEQUENCE [LARGE SCALE GENOMIC DNA]</scope>
    <source>
        <strain evidence="3 4">JX-1</strain>
    </source>
</reference>
<dbReference type="PANTHER" id="PTHR30383:SF29">
    <property type="entry name" value="SGNH HYDROLASE-TYPE ESTERASE DOMAIN-CONTAINING PROTEIN"/>
    <property type="match status" value="1"/>
</dbReference>
<keyword evidence="3" id="KW-0378">Hydrolase</keyword>
<dbReference type="Pfam" id="PF13472">
    <property type="entry name" value="Lipase_GDSL_2"/>
    <property type="match status" value="1"/>
</dbReference>
<dbReference type="Pfam" id="PF22753">
    <property type="entry name" value="Ape1_N"/>
    <property type="match status" value="1"/>
</dbReference>
<dbReference type="RefSeq" id="WP_321553585.1">
    <property type="nucleotide sequence ID" value="NZ_JAXIVU010000009.1"/>
</dbReference>
<evidence type="ECO:0000313" key="4">
    <source>
        <dbReference type="Proteomes" id="UP001294570"/>
    </source>
</evidence>
<evidence type="ECO:0000259" key="2">
    <source>
        <dbReference type="Pfam" id="PF22753"/>
    </source>
</evidence>
<comment type="caution">
    <text evidence="3">The sequence shown here is derived from an EMBL/GenBank/DDBJ whole genome shotgun (WGS) entry which is preliminary data.</text>
</comment>
<dbReference type="InterPro" id="IPR013830">
    <property type="entry name" value="SGNH_hydro"/>
</dbReference>
<accession>A0ABU5GT15</accession>
<organism evidence="3 4">
    <name type="scientific">Denitrificimonas halotolerans</name>
    <dbReference type="NCBI Taxonomy" id="3098930"/>
    <lineage>
        <taxon>Bacteria</taxon>
        <taxon>Pseudomonadati</taxon>
        <taxon>Pseudomonadota</taxon>
        <taxon>Gammaproteobacteria</taxon>
        <taxon>Pseudomonadales</taxon>
        <taxon>Pseudomonadaceae</taxon>
        <taxon>Denitrificimonas</taxon>
    </lineage>
</organism>
<dbReference type="EMBL" id="JAXIVU010000009">
    <property type="protein sequence ID" value="MDY7219495.1"/>
    <property type="molecule type" value="Genomic_DNA"/>
</dbReference>
<keyword evidence="4" id="KW-1185">Reference proteome</keyword>
<sequence>MTKKLAPEKKSCRCLCVVSKSYLTGIALFLSLPFISSCCQPTKTHKQSITVAINKSQQRQQPLQQQAQHLKSSNSNLFDFGEFRLINLLQNPADNAHILQLGDSHTAADFFTGALRDQIQQRYGNAGPGWLPPAWIRGQRSATLKLDTAHAKNWQLISSRLAEHNNFPLGGFLLQPLKKGGQLRLSQYSNDVRFFNVRMLYQSPKEVAISLNQRTVMLAPQADWQWSPAQSVQLPLNLEVHDQHFPQLGGWFVDNGRPGILFSSLGINGATINMLDKWGSNWHSALQALHPDLVILAYGTNEAFNNELNTDLYYQDLTRHVRQLREKQPQTALLIIGTPDAIKQPLARNCQAQRPIQLTKVQAIQRQVAQEQQTLYWDWQAMMGGACSFTTWQAKGLAQKDGVHFTSEGYKLSAQALYQDLQQLLTDLTQSNLKQ</sequence>
<gene>
    <name evidence="3" type="ORF">TOI97_07935</name>
</gene>